<proteinExistence type="predicted"/>
<dbReference type="InterPro" id="IPR012677">
    <property type="entry name" value="Nucleotide-bd_a/b_plait_sf"/>
</dbReference>
<dbReference type="Pfam" id="PF22877">
    <property type="entry name" value="RRM_Thc1"/>
    <property type="match status" value="1"/>
</dbReference>
<evidence type="ECO:0000313" key="3">
    <source>
        <dbReference type="EMBL" id="KAG0250438.1"/>
    </source>
</evidence>
<gene>
    <name evidence="3" type="primary">R3HCC1</name>
    <name evidence="3" type="ORF">BG011_008345</name>
</gene>
<evidence type="ECO:0000259" key="2">
    <source>
        <dbReference type="Pfam" id="PF22877"/>
    </source>
</evidence>
<feature type="domain" description="Thc1 RRM" evidence="2">
    <location>
        <begin position="355"/>
        <end position="417"/>
    </location>
</feature>
<dbReference type="Proteomes" id="UP000726737">
    <property type="component" value="Unassembled WGS sequence"/>
</dbReference>
<feature type="compositionally biased region" description="Low complexity" evidence="1">
    <location>
        <begin position="132"/>
        <end position="159"/>
    </location>
</feature>
<feature type="region of interest" description="Disordered" evidence="1">
    <location>
        <begin position="1"/>
        <end position="256"/>
    </location>
</feature>
<dbReference type="PANTHER" id="PTHR21678">
    <property type="entry name" value="GROWTH INHIBITION AND DIFFERENTIATION RELATED PROTEIN 88"/>
    <property type="match status" value="1"/>
</dbReference>
<dbReference type="PANTHER" id="PTHR21678:SF0">
    <property type="entry name" value="C3H1-TYPE DOMAIN-CONTAINING PROTEIN"/>
    <property type="match status" value="1"/>
</dbReference>
<organism evidence="3 4">
    <name type="scientific">Mortierella polycephala</name>
    <dbReference type="NCBI Taxonomy" id="41804"/>
    <lineage>
        <taxon>Eukaryota</taxon>
        <taxon>Fungi</taxon>
        <taxon>Fungi incertae sedis</taxon>
        <taxon>Mucoromycota</taxon>
        <taxon>Mortierellomycotina</taxon>
        <taxon>Mortierellomycetes</taxon>
        <taxon>Mortierellales</taxon>
        <taxon>Mortierellaceae</taxon>
        <taxon>Mortierella</taxon>
    </lineage>
</organism>
<name>A0A9P6TXN5_9FUNG</name>
<feature type="compositionally biased region" description="Basic and acidic residues" evidence="1">
    <location>
        <begin position="474"/>
        <end position="486"/>
    </location>
</feature>
<feature type="region of interest" description="Disordered" evidence="1">
    <location>
        <begin position="474"/>
        <end position="497"/>
    </location>
</feature>
<feature type="compositionally biased region" description="Polar residues" evidence="1">
    <location>
        <begin position="1"/>
        <end position="12"/>
    </location>
</feature>
<feature type="compositionally biased region" description="Low complexity" evidence="1">
    <location>
        <begin position="187"/>
        <end position="216"/>
    </location>
</feature>
<feature type="compositionally biased region" description="Low complexity" evidence="1">
    <location>
        <begin position="79"/>
        <end position="90"/>
    </location>
</feature>
<feature type="compositionally biased region" description="Basic and acidic residues" evidence="1">
    <location>
        <begin position="245"/>
        <end position="256"/>
    </location>
</feature>
<dbReference type="Gene3D" id="3.30.70.330">
    <property type="match status" value="1"/>
</dbReference>
<dbReference type="AlphaFoldDB" id="A0A9P6TXN5"/>
<feature type="compositionally biased region" description="Gly residues" evidence="1">
    <location>
        <begin position="99"/>
        <end position="112"/>
    </location>
</feature>
<accession>A0A9P6TXN5</accession>
<comment type="caution">
    <text evidence="3">The sequence shown here is derived from an EMBL/GenBank/DDBJ whole genome shotgun (WGS) entry which is preliminary data.</text>
</comment>
<dbReference type="OrthoDB" id="5418203at2759"/>
<dbReference type="InterPro" id="IPR053800">
    <property type="entry name" value="Thc1_RRM"/>
</dbReference>
<evidence type="ECO:0000313" key="4">
    <source>
        <dbReference type="Proteomes" id="UP000726737"/>
    </source>
</evidence>
<feature type="compositionally biased region" description="Low complexity" evidence="1">
    <location>
        <begin position="45"/>
        <end position="70"/>
    </location>
</feature>
<sequence>MSNTENSQSQSARRPPKVPKVGVYVPRHRRGTAEEPSATNESSDSKPSSNASSPQLNNSSSRFNRTNTNTAKDDSTKDPSSPRSGNSSNSEIQRRGRGKFMGPGGIAQGSGSGDREGNTRGHHRDNRGNGHGSSINNSGSAAPSSASSSPSSSSSSPSSTPQPRHPPRGRDFDATVLRRYSDDENRPNSTFSRSSSYNSSRSNNSNSGNITTSNASKSAGRGKPDRSEEGSWRRDVSKTTDAQDLEQRPDVAKTDEQVEQGLIVQLDHLQMNIESDQADGNDSPEEPEDWELAFQDSDEEGIPRIESPKSITSPVPHPAESLLSSSGTRPSKIGNWSEVANDDMYILELYGFSASIKTMHLTDMFAPYENRSGGFRIKWIDDTKALVIFESAAVARQAYIANLTSQIAKIKPYTGADKDTIRNAGKPSSGAYNGVRPAKTDSVARRLVQGALGLRVRRTPEQIAEEKALVQAAKEAREAQRQEQQRQRQTMDAMFDS</sequence>
<reference evidence="3" key="1">
    <citation type="journal article" date="2020" name="Fungal Divers.">
        <title>Resolving the Mortierellaceae phylogeny through synthesis of multi-gene phylogenetics and phylogenomics.</title>
        <authorList>
            <person name="Vandepol N."/>
            <person name="Liber J."/>
            <person name="Desiro A."/>
            <person name="Na H."/>
            <person name="Kennedy M."/>
            <person name="Barry K."/>
            <person name="Grigoriev I.V."/>
            <person name="Miller A.N."/>
            <person name="O'Donnell K."/>
            <person name="Stajich J.E."/>
            <person name="Bonito G."/>
        </authorList>
    </citation>
    <scope>NUCLEOTIDE SEQUENCE</scope>
    <source>
        <strain evidence="3">KOD948</strain>
    </source>
</reference>
<evidence type="ECO:0000256" key="1">
    <source>
        <dbReference type="SAM" id="MobiDB-lite"/>
    </source>
</evidence>
<protein>
    <submittedName>
        <fullName evidence="3">R3H and coiled-coil domain-containing protein 1</fullName>
    </submittedName>
</protein>
<feature type="compositionally biased region" description="Basic and acidic residues" evidence="1">
    <location>
        <begin position="222"/>
        <end position="238"/>
    </location>
</feature>
<dbReference type="InterPro" id="IPR039884">
    <property type="entry name" value="R3HC1/R3HCL"/>
</dbReference>
<feature type="region of interest" description="Disordered" evidence="1">
    <location>
        <begin position="302"/>
        <end position="328"/>
    </location>
</feature>
<keyword evidence="4" id="KW-1185">Reference proteome</keyword>
<dbReference type="EMBL" id="JAAAJA010000686">
    <property type="protein sequence ID" value="KAG0250438.1"/>
    <property type="molecule type" value="Genomic_DNA"/>
</dbReference>